<organism evidence="2 3">
    <name type="scientific">Treponema medium ATCC 700293</name>
    <dbReference type="NCBI Taxonomy" id="1125700"/>
    <lineage>
        <taxon>Bacteria</taxon>
        <taxon>Pseudomonadati</taxon>
        <taxon>Spirochaetota</taxon>
        <taxon>Spirochaetia</taxon>
        <taxon>Spirochaetales</taxon>
        <taxon>Treponemataceae</taxon>
        <taxon>Treponema</taxon>
    </lineage>
</organism>
<reference evidence="2 3" key="1">
    <citation type="submission" date="2013-04" db="EMBL/GenBank/DDBJ databases">
        <title>The Genome Sequence of Treponema medium ATCC 700293.</title>
        <authorList>
            <consortium name="The Broad Institute Genomics Platform"/>
            <person name="Earl A."/>
            <person name="Ward D."/>
            <person name="Feldgarden M."/>
            <person name="Gevers D."/>
            <person name="Leonetti C."/>
            <person name="Blanton J.M."/>
            <person name="Dewhirst F.E."/>
            <person name="Izard J."/>
            <person name="Walker B."/>
            <person name="Young S."/>
            <person name="Zeng Q."/>
            <person name="Gargeya S."/>
            <person name="Fitzgerald M."/>
            <person name="Haas B."/>
            <person name="Abouelleil A."/>
            <person name="Allen A.W."/>
            <person name="Alvarado L."/>
            <person name="Arachchi H.M."/>
            <person name="Berlin A.M."/>
            <person name="Chapman S.B."/>
            <person name="Gainer-Dewar J."/>
            <person name="Goldberg J."/>
            <person name="Griggs A."/>
            <person name="Gujja S."/>
            <person name="Hansen M."/>
            <person name="Howarth C."/>
            <person name="Imamovic A."/>
            <person name="Ireland A."/>
            <person name="Larimer J."/>
            <person name="McCowan C."/>
            <person name="Murphy C."/>
            <person name="Pearson M."/>
            <person name="Poon T.W."/>
            <person name="Priest M."/>
            <person name="Roberts A."/>
            <person name="Saif S."/>
            <person name="Shea T."/>
            <person name="Sisk P."/>
            <person name="Sykes S."/>
            <person name="Wortman J."/>
            <person name="Nusbaum C."/>
            <person name="Birren B."/>
        </authorList>
    </citation>
    <scope>NUCLEOTIDE SEQUENCE [LARGE SCALE GENOMIC DNA]</scope>
    <source>
        <strain evidence="2 3">ATCC 700293</strain>
    </source>
</reference>
<keyword evidence="1" id="KW-1133">Transmembrane helix</keyword>
<keyword evidence="1" id="KW-0812">Transmembrane</keyword>
<evidence type="ECO:0000256" key="1">
    <source>
        <dbReference type="SAM" id="Phobius"/>
    </source>
</evidence>
<gene>
    <name evidence="2" type="ORF">HMPREF9195_02155</name>
</gene>
<dbReference type="EMBL" id="ATFE01000016">
    <property type="protein sequence ID" value="EPF27657.1"/>
    <property type="molecule type" value="Genomic_DNA"/>
</dbReference>
<evidence type="ECO:0000313" key="3">
    <source>
        <dbReference type="Proteomes" id="UP000014634"/>
    </source>
</evidence>
<name>A0AA87TDW3_TREMD</name>
<dbReference type="RefSeq" id="WP_016524079.1">
    <property type="nucleotide sequence ID" value="NZ_KE332517.1"/>
</dbReference>
<evidence type="ECO:0000313" key="2">
    <source>
        <dbReference type="EMBL" id="EPF27657.1"/>
    </source>
</evidence>
<comment type="caution">
    <text evidence="2">The sequence shown here is derived from an EMBL/GenBank/DDBJ whole genome shotgun (WGS) entry which is preliminary data.</text>
</comment>
<dbReference type="Proteomes" id="UP000014634">
    <property type="component" value="Unassembled WGS sequence"/>
</dbReference>
<feature type="transmembrane region" description="Helical" evidence="1">
    <location>
        <begin position="12"/>
        <end position="33"/>
    </location>
</feature>
<accession>A0AA87TDW3</accession>
<protein>
    <submittedName>
        <fullName evidence="2">Uncharacterized protein</fullName>
    </submittedName>
</protein>
<keyword evidence="1" id="KW-0472">Membrane</keyword>
<sequence>MKTKIFEFIKKADFVLVFVFVLLGIIALGSALINDLLPFHRTRVQQIAVVEDVHVEIKEHLEFERKIKDVYIFSVKSSAIKADEAYGTEKSKWSGNGFSNVLGRGFGGNGITNLIFVKNNGREEYKLFPANVFIYKYCLAEVEEEQPPRYPHECNVYAVVKNDTTNDKILNSEDDIALYVSDYDGTHVKEISSAIITFCFLGGEEILFSEYDGTVQSYFVYDCKTNVKTLIKSVKQEIIEKEIALYK</sequence>
<proteinExistence type="predicted"/>
<dbReference type="AlphaFoldDB" id="A0AA87TDW3"/>